<comment type="caution">
    <text evidence="2">The sequence shown here is derived from an EMBL/GenBank/DDBJ whole genome shotgun (WGS) entry which is preliminary data.</text>
</comment>
<dbReference type="EMBL" id="VYDA01000295">
    <property type="protein sequence ID" value="MYH61667.1"/>
    <property type="molecule type" value="Genomic_DNA"/>
</dbReference>
<dbReference type="AlphaFoldDB" id="A0A6B1FZY6"/>
<organism evidence="2">
    <name type="scientific">Caldilineaceae bacterium SB0675_bin_29</name>
    <dbReference type="NCBI Taxonomy" id="2605266"/>
    <lineage>
        <taxon>Bacteria</taxon>
        <taxon>Bacillati</taxon>
        <taxon>Chloroflexota</taxon>
        <taxon>Caldilineae</taxon>
        <taxon>Caldilineales</taxon>
        <taxon>Caldilineaceae</taxon>
    </lineage>
</organism>
<dbReference type="SUPFAM" id="SSF53474">
    <property type="entry name" value="alpha/beta-Hydrolases"/>
    <property type="match status" value="1"/>
</dbReference>
<dbReference type="InterPro" id="IPR022742">
    <property type="entry name" value="Hydrolase_4"/>
</dbReference>
<feature type="non-terminal residue" evidence="2">
    <location>
        <position position="1"/>
    </location>
</feature>
<feature type="domain" description="Serine aminopeptidase S33" evidence="1">
    <location>
        <begin position="12"/>
        <end position="82"/>
    </location>
</feature>
<dbReference type="InterPro" id="IPR029058">
    <property type="entry name" value="AB_hydrolase_fold"/>
</dbReference>
<dbReference type="Pfam" id="PF12146">
    <property type="entry name" value="Hydrolase_4"/>
    <property type="match status" value="1"/>
</dbReference>
<gene>
    <name evidence="2" type="ORF">F4148_07850</name>
</gene>
<proteinExistence type="predicted"/>
<sequence length="105" mass="11800">IAMRDSLGVPLRSARWVVEIFETMQEVGDRANEIRLPVLMMQGLADAVVVPSATQEFFAQVGSEDKSLRLYEGYYHELHNDLGRERPIGAVLDWLNARCPEPGNS</sequence>
<name>A0A6B1FZY6_9CHLR</name>
<reference evidence="2" key="1">
    <citation type="submission" date="2019-09" db="EMBL/GenBank/DDBJ databases">
        <title>Characterisation of the sponge microbiome using genome-centric metagenomics.</title>
        <authorList>
            <person name="Engelberts J.P."/>
            <person name="Robbins S.J."/>
            <person name="De Goeij J.M."/>
            <person name="Aranda M."/>
            <person name="Bell S.C."/>
            <person name="Webster N.S."/>
        </authorList>
    </citation>
    <scope>NUCLEOTIDE SEQUENCE</scope>
    <source>
        <strain evidence="2">SB0675_bin_29</strain>
    </source>
</reference>
<dbReference type="PANTHER" id="PTHR11614">
    <property type="entry name" value="PHOSPHOLIPASE-RELATED"/>
    <property type="match status" value="1"/>
</dbReference>
<protein>
    <submittedName>
        <fullName evidence="2">Lysophospholipase</fullName>
    </submittedName>
</protein>
<dbReference type="InterPro" id="IPR051044">
    <property type="entry name" value="MAG_DAG_Lipase"/>
</dbReference>
<dbReference type="Gene3D" id="3.40.50.1820">
    <property type="entry name" value="alpha/beta hydrolase"/>
    <property type="match status" value="1"/>
</dbReference>
<evidence type="ECO:0000259" key="1">
    <source>
        <dbReference type="Pfam" id="PF12146"/>
    </source>
</evidence>
<evidence type="ECO:0000313" key="2">
    <source>
        <dbReference type="EMBL" id="MYH61667.1"/>
    </source>
</evidence>
<accession>A0A6B1FZY6</accession>